<evidence type="ECO:0008006" key="3">
    <source>
        <dbReference type="Google" id="ProtNLM"/>
    </source>
</evidence>
<accession>A0ABT6DKA2</accession>
<sequence>MEKNTCYMCQKPKATLECGCCKEAICKKCAMFLDEDTFSFLRKVPENLAHTTYCNPCYLTEVSPAVAAYNAKIEKAKSVQIYFKDDSKQTRLIKRDQNPVVVKECADRAETILRLAFMALNKGFEGLVDVEVVSEKVRNGAYQTVKFSGSGIPAYLDPKKINR</sequence>
<proteinExistence type="predicted"/>
<protein>
    <recommendedName>
        <fullName evidence="3">B box-type domain-containing protein</fullName>
    </recommendedName>
</protein>
<organism evidence="1 2">
    <name type="scientific">Bdellovibrio svalbardensis</name>
    <dbReference type="NCBI Taxonomy" id="2972972"/>
    <lineage>
        <taxon>Bacteria</taxon>
        <taxon>Pseudomonadati</taxon>
        <taxon>Bdellovibrionota</taxon>
        <taxon>Bdellovibrionia</taxon>
        <taxon>Bdellovibrionales</taxon>
        <taxon>Pseudobdellovibrionaceae</taxon>
        <taxon>Bdellovibrio</taxon>
    </lineage>
</organism>
<dbReference type="EMBL" id="JANRMI010000004">
    <property type="protein sequence ID" value="MDG0817304.1"/>
    <property type="molecule type" value="Genomic_DNA"/>
</dbReference>
<comment type="caution">
    <text evidence="1">The sequence shown here is derived from an EMBL/GenBank/DDBJ whole genome shotgun (WGS) entry which is preliminary data.</text>
</comment>
<evidence type="ECO:0000313" key="2">
    <source>
        <dbReference type="Proteomes" id="UP001152321"/>
    </source>
</evidence>
<dbReference type="RefSeq" id="WP_277578782.1">
    <property type="nucleotide sequence ID" value="NZ_JANRMI010000004.1"/>
</dbReference>
<gene>
    <name evidence="1" type="ORF">NWE73_13060</name>
</gene>
<keyword evidence="2" id="KW-1185">Reference proteome</keyword>
<reference evidence="1" key="1">
    <citation type="submission" date="2022-08" db="EMBL/GenBank/DDBJ databases">
        <title>Novel Bdellovibrio Species Isolated from Svalbard: Designation Bdellovibrio svalbardensis.</title>
        <authorList>
            <person name="Mitchell R.J."/>
            <person name="Choi S.Y."/>
        </authorList>
    </citation>
    <scope>NUCLEOTIDE SEQUENCE</scope>
    <source>
        <strain evidence="1">PAP01</strain>
    </source>
</reference>
<evidence type="ECO:0000313" key="1">
    <source>
        <dbReference type="EMBL" id="MDG0817304.1"/>
    </source>
</evidence>
<dbReference type="Proteomes" id="UP001152321">
    <property type="component" value="Unassembled WGS sequence"/>
</dbReference>
<name>A0ABT6DKA2_9BACT</name>